<name>A0A1C3S7I4_9CAUD</name>
<dbReference type="Proteomes" id="UP000279386">
    <property type="component" value="Segment"/>
</dbReference>
<evidence type="ECO:0000256" key="1">
    <source>
        <dbReference type="SAM" id="Phobius"/>
    </source>
</evidence>
<evidence type="ECO:0000313" key="2">
    <source>
        <dbReference type="EMBL" id="SCA80531.1"/>
    </source>
</evidence>
<accession>A0A1C3S7I4</accession>
<dbReference type="EMBL" id="LT603033">
    <property type="protein sequence ID" value="SCA80531.1"/>
    <property type="molecule type" value="Genomic_DNA"/>
</dbReference>
<gene>
    <name evidence="2" type="ORF">PSLUR01_00554</name>
</gene>
<keyword evidence="1" id="KW-1133">Transmembrane helix</keyword>
<reference evidence="2 3" key="1">
    <citation type="submission" date="2016-07" db="EMBL/GenBank/DDBJ databases">
        <authorList>
            <person name="Millard A."/>
        </authorList>
    </citation>
    <scope>NUCLEOTIDE SEQUENCE [LARGE SCALE GENOMIC DNA]</scope>
</reference>
<evidence type="ECO:0000313" key="3">
    <source>
        <dbReference type="Proteomes" id="UP000279386"/>
    </source>
</evidence>
<keyword evidence="1" id="KW-0472">Membrane</keyword>
<proteinExistence type="predicted"/>
<keyword evidence="1" id="KW-0812">Transmembrane</keyword>
<organism evidence="2 3">
    <name type="scientific">Escherichia phage vB_Eco_slurp01</name>
    <dbReference type="NCBI Taxonomy" id="1874688"/>
    <lineage>
        <taxon>Viruses</taxon>
        <taxon>Duplodnaviria</taxon>
        <taxon>Heunggongvirae</taxon>
        <taxon>Uroviricota</taxon>
        <taxon>Caudoviricetes</taxon>
        <taxon>Asteriusvirus</taxon>
        <taxon>Asteriusvirus PBECO4</taxon>
    </lineage>
</organism>
<sequence>MLSPGMPVIRTIVVTLCLVLGFVVYITSSSWETYINNKLNHPEQFESFKPHKYTISPEKLESIDKSLYKYVSANSDDIAMVLVYKFVPDNNTFYQGRVLVTDETNASMGLNIKSYNLDWLPISAFSAETNTLLRGKIFCVEISKIYTEYLNPDNEARNEYLSPINFPAIVQDGGVYLVSVPIKYTSIEGYVSVYFKRVPQNVEEAEKFQRLAQKVVNEVGYYISF</sequence>
<feature type="transmembrane region" description="Helical" evidence="1">
    <location>
        <begin position="12"/>
        <end position="31"/>
    </location>
</feature>
<protein>
    <submittedName>
        <fullName evidence="2">Uncharacterized protein</fullName>
    </submittedName>
</protein>